<reference evidence="3 4" key="1">
    <citation type="submission" date="2014-12" db="EMBL/GenBank/DDBJ databases">
        <authorList>
            <person name="Kuzmanovic N."/>
            <person name="Pulawska J."/>
            <person name="Obradovic A."/>
        </authorList>
    </citation>
    <scope>NUCLEOTIDE SEQUENCE [LARGE SCALE GENOMIC DNA]</scope>
    <source>
        <strain evidence="3 4">KFB 330</strain>
    </source>
</reference>
<dbReference type="Gene3D" id="2.60.120.260">
    <property type="entry name" value="Galactose-binding domain-like"/>
    <property type="match status" value="1"/>
</dbReference>
<dbReference type="PANTHER" id="PTHR43056">
    <property type="entry name" value="PEPTIDASE S9 PROLYL OLIGOPEPTIDASE"/>
    <property type="match status" value="1"/>
</dbReference>
<dbReference type="InterPro" id="IPR005674">
    <property type="entry name" value="CocE/Ser_esterase"/>
</dbReference>
<dbReference type="SMART" id="SM00939">
    <property type="entry name" value="PepX_C"/>
    <property type="match status" value="1"/>
</dbReference>
<feature type="domain" description="Xaa-Pro dipeptidyl-peptidase C-terminal" evidence="2">
    <location>
        <begin position="295"/>
        <end position="552"/>
    </location>
</feature>
<dbReference type="SUPFAM" id="SSF53474">
    <property type="entry name" value="alpha/beta-Hydrolases"/>
    <property type="match status" value="1"/>
</dbReference>
<dbReference type="NCBIfam" id="TIGR00976">
    <property type="entry name" value="CocE_NonD"/>
    <property type="match status" value="1"/>
</dbReference>
<dbReference type="Gene3D" id="1.10.3020.10">
    <property type="entry name" value="alpha-amino acid ester hydrolase ( Helical cap domain)"/>
    <property type="match status" value="1"/>
</dbReference>
<comment type="caution">
    <text evidence="3">The sequence shown here is derived from an EMBL/GenBank/DDBJ whole genome shotgun (WGS) entry which is preliminary data.</text>
</comment>
<evidence type="ECO:0000259" key="2">
    <source>
        <dbReference type="SMART" id="SM00939"/>
    </source>
</evidence>
<dbReference type="EMBL" id="JWIT01000022">
    <property type="protein sequence ID" value="KJF71073.1"/>
    <property type="molecule type" value="Genomic_DNA"/>
</dbReference>
<dbReference type="Proteomes" id="UP000032564">
    <property type="component" value="Unassembled WGS sequence"/>
</dbReference>
<accession>A0ABR5D1Y3</accession>
<dbReference type="InterPro" id="IPR029058">
    <property type="entry name" value="AB_hydrolase_fold"/>
</dbReference>
<keyword evidence="1" id="KW-0378">Hydrolase</keyword>
<dbReference type="InterPro" id="IPR050585">
    <property type="entry name" value="Xaa-Pro_dipeptidyl-ppase/CocE"/>
</dbReference>
<name>A0ABR5D1Y3_9HYPH</name>
<gene>
    <name evidence="3" type="ORF">RP75_22930</name>
</gene>
<sequence length="679" mass="76301">MPVPNDSTGIPPMTIRVEEHIWIPMSDGVRLGARLWLPEDAEQSPVPAILEYIPYRKRDGTRGRDEPMHGYFASQGYAAIRVDMRGTGESDGHMADEYLKQEQDDALEVIDWISRQPWCSGNVGMMGKSWGGFNGLQVAARRPPALKAIITAYSTDNRYTDDIHYMGGLLLNDNLWWGTIMLAYQSRPLDPKIVGDAWRDSWIERLEKLPFFPALWLEHQRYDDYWKHGSVCEDWSAIQCPILAIGAWADSYTNAVPRLLENLQVPRRGIIGPWGHIYPQDGVPGPAIGFLQEATRWWDHWLKGKDTGVMDEPMLRAFVSDTIEPTGTRTTTEGRWVGEATWPSPEISTRSLYPSAAKELRSTASDPAILSIRSPQSHGKAGGEWMATGCPGEHPTDQRLDNGGALVFETALLEEDFDVLGAPVARLRIAADCPVAQISLRLNDVLPDGRVTRVSYQVFNLTHRDSHENPEALEPGKFYDVAIKLNDCGYRFAKGHRLQLAVATSYWPMVWTSPYDATISVSVAESALDLPVRSAGDDTSVRFEAPAHGPSTPITQVDPGTVRRWTEQDHETGINTYVTEGVGGLFGEGVLRFDEIDTELSHSLRRELTIRDGDPLSAKYVLTQTYEIGRDGWRIKIESRTEMRSDRENFYLTGELSALENGSVVKTRQWDERYKRDLI</sequence>
<evidence type="ECO:0000313" key="3">
    <source>
        <dbReference type="EMBL" id="KJF71073.1"/>
    </source>
</evidence>
<keyword evidence="4" id="KW-1185">Reference proteome</keyword>
<evidence type="ECO:0000256" key="1">
    <source>
        <dbReference type="ARBA" id="ARBA00022801"/>
    </source>
</evidence>
<dbReference type="InterPro" id="IPR013736">
    <property type="entry name" value="Xaa-Pro_dipept_C"/>
</dbReference>
<dbReference type="Pfam" id="PF08530">
    <property type="entry name" value="PepX_C"/>
    <property type="match status" value="1"/>
</dbReference>
<dbReference type="InterPro" id="IPR008979">
    <property type="entry name" value="Galactose-bd-like_sf"/>
</dbReference>
<protein>
    <submittedName>
        <fullName evidence="3">Peptidase S15</fullName>
    </submittedName>
</protein>
<dbReference type="InterPro" id="IPR000383">
    <property type="entry name" value="Xaa-Pro-like_dom"/>
</dbReference>
<evidence type="ECO:0000313" key="4">
    <source>
        <dbReference type="Proteomes" id="UP000032564"/>
    </source>
</evidence>
<dbReference type="PANTHER" id="PTHR43056:SF10">
    <property type="entry name" value="COCE_NOND FAMILY, PUTATIVE (AFU_ORTHOLOGUE AFUA_7G00600)-RELATED"/>
    <property type="match status" value="1"/>
</dbReference>
<dbReference type="Gene3D" id="3.40.50.1820">
    <property type="entry name" value="alpha/beta hydrolase"/>
    <property type="match status" value="1"/>
</dbReference>
<proteinExistence type="predicted"/>
<organism evidence="3 4">
    <name type="scientific">Agrobacterium arsenijevicii</name>
    <dbReference type="NCBI Taxonomy" id="1585697"/>
    <lineage>
        <taxon>Bacteria</taxon>
        <taxon>Pseudomonadati</taxon>
        <taxon>Pseudomonadota</taxon>
        <taxon>Alphaproteobacteria</taxon>
        <taxon>Hyphomicrobiales</taxon>
        <taxon>Rhizobiaceae</taxon>
        <taxon>Rhizobium/Agrobacterium group</taxon>
        <taxon>Agrobacterium</taxon>
    </lineage>
</organism>
<dbReference type="SUPFAM" id="SSF49785">
    <property type="entry name" value="Galactose-binding domain-like"/>
    <property type="match status" value="1"/>
</dbReference>
<dbReference type="Pfam" id="PF02129">
    <property type="entry name" value="Peptidase_S15"/>
    <property type="match status" value="1"/>
</dbReference>